<keyword evidence="3" id="KW-0677">Repeat</keyword>
<dbReference type="PROSITE" id="PS00101">
    <property type="entry name" value="HEXAPEP_TRANSFERASES"/>
    <property type="match status" value="1"/>
</dbReference>
<feature type="region of interest" description="Disordered" evidence="5">
    <location>
        <begin position="1"/>
        <end position="24"/>
    </location>
</feature>
<evidence type="ECO:0000313" key="7">
    <source>
        <dbReference type="Proteomes" id="UP000317839"/>
    </source>
</evidence>
<dbReference type="Pfam" id="PF00132">
    <property type="entry name" value="Hexapep"/>
    <property type="match status" value="1"/>
</dbReference>
<gene>
    <name evidence="6" type="ORF">FLL45_03110</name>
</gene>
<dbReference type="CDD" id="cd03357">
    <property type="entry name" value="LbH_MAT_GAT"/>
    <property type="match status" value="1"/>
</dbReference>
<comment type="caution">
    <text evidence="6">The sequence shown here is derived from an EMBL/GenBank/DDBJ whole genome shotgun (WGS) entry which is preliminary data.</text>
</comment>
<evidence type="ECO:0000256" key="5">
    <source>
        <dbReference type="SAM" id="MobiDB-lite"/>
    </source>
</evidence>
<dbReference type="OrthoDB" id="9815592at2"/>
<dbReference type="GO" id="GO:0008374">
    <property type="term" value="F:O-acyltransferase activity"/>
    <property type="evidence" value="ECO:0007669"/>
    <property type="project" value="TreeGrafter"/>
</dbReference>
<dbReference type="SUPFAM" id="SSF51161">
    <property type="entry name" value="Trimeric LpxA-like enzymes"/>
    <property type="match status" value="1"/>
</dbReference>
<evidence type="ECO:0000313" key="6">
    <source>
        <dbReference type="EMBL" id="TQV76955.1"/>
    </source>
</evidence>
<evidence type="ECO:0000256" key="4">
    <source>
        <dbReference type="ARBA" id="ARBA00023315"/>
    </source>
</evidence>
<evidence type="ECO:0000256" key="2">
    <source>
        <dbReference type="ARBA" id="ARBA00022679"/>
    </source>
</evidence>
<name>A0A545TIA6_9GAMM</name>
<comment type="similarity">
    <text evidence="1">Belongs to the transferase hexapeptide repeat family.</text>
</comment>
<accession>A0A545TIA6</accession>
<dbReference type="InterPro" id="IPR018357">
    <property type="entry name" value="Hexapep_transf_CS"/>
</dbReference>
<keyword evidence="7" id="KW-1185">Reference proteome</keyword>
<dbReference type="PANTHER" id="PTHR23416:SF23">
    <property type="entry name" value="ACETYLTRANSFERASE C18B11.09C-RELATED"/>
    <property type="match status" value="1"/>
</dbReference>
<keyword evidence="4" id="KW-0012">Acyltransferase</keyword>
<dbReference type="InterPro" id="IPR001451">
    <property type="entry name" value="Hexapep"/>
</dbReference>
<evidence type="ECO:0000256" key="1">
    <source>
        <dbReference type="ARBA" id="ARBA00007274"/>
    </source>
</evidence>
<dbReference type="PANTHER" id="PTHR23416">
    <property type="entry name" value="SIALIC ACID SYNTHASE-RELATED"/>
    <property type="match status" value="1"/>
</dbReference>
<dbReference type="RefSeq" id="WP_142888315.1">
    <property type="nucleotide sequence ID" value="NZ_VIKR01000001.1"/>
</dbReference>
<reference evidence="6 7" key="1">
    <citation type="submission" date="2019-06" db="EMBL/GenBank/DDBJ databases">
        <title>Draft genome of Aliikangiella marina GYP-15.</title>
        <authorList>
            <person name="Wang G."/>
        </authorList>
    </citation>
    <scope>NUCLEOTIDE SEQUENCE [LARGE SCALE GENOMIC DNA]</scope>
    <source>
        <strain evidence="6 7">GYP-15</strain>
    </source>
</reference>
<dbReference type="InterPro" id="IPR011004">
    <property type="entry name" value="Trimer_LpxA-like_sf"/>
</dbReference>
<proteinExistence type="inferred from homology"/>
<evidence type="ECO:0000256" key="3">
    <source>
        <dbReference type="ARBA" id="ARBA00022737"/>
    </source>
</evidence>
<dbReference type="AlphaFoldDB" id="A0A545TIA6"/>
<keyword evidence="2 6" id="KW-0808">Transferase</keyword>
<organism evidence="6 7">
    <name type="scientific">Aliikangiella marina</name>
    <dbReference type="NCBI Taxonomy" id="1712262"/>
    <lineage>
        <taxon>Bacteria</taxon>
        <taxon>Pseudomonadati</taxon>
        <taxon>Pseudomonadota</taxon>
        <taxon>Gammaproteobacteria</taxon>
        <taxon>Oceanospirillales</taxon>
        <taxon>Pleioneaceae</taxon>
        <taxon>Aliikangiella</taxon>
    </lineage>
</organism>
<dbReference type="EMBL" id="VIKR01000001">
    <property type="protein sequence ID" value="TQV76955.1"/>
    <property type="molecule type" value="Genomic_DNA"/>
</dbReference>
<protein>
    <submittedName>
        <fullName evidence="6">Sugar O-acetyltransferase</fullName>
    </submittedName>
</protein>
<sequence>MPETPSKRHPFYPLDSSNRQQRQRAQDACNNFNRSPSKGHLEALKRLFNRYGDELRIEAGFRCDYGNRISFGDRCFVNYNCTFIDGGLINIGDDLLMGPNVQILTINHPVSAVERLEKTSFAQDVSIGDNVWLGAGAIVLPGVSIGEGAVIGAGSVVTKSVAAGSRVAGNPAKII</sequence>
<dbReference type="InterPro" id="IPR051159">
    <property type="entry name" value="Hexapeptide_acetyltransf"/>
</dbReference>
<dbReference type="Proteomes" id="UP000317839">
    <property type="component" value="Unassembled WGS sequence"/>
</dbReference>
<dbReference type="Gene3D" id="2.160.10.10">
    <property type="entry name" value="Hexapeptide repeat proteins"/>
    <property type="match status" value="1"/>
</dbReference>